<accession>A0A516X0K5</accession>
<dbReference type="Proteomes" id="UP000317344">
    <property type="component" value="Chromosome"/>
</dbReference>
<dbReference type="RefSeq" id="WP_143906460.1">
    <property type="nucleotide sequence ID" value="NZ_CP041765.1"/>
</dbReference>
<dbReference type="FunFam" id="3.30.300.30:FF:000008">
    <property type="entry name" value="2,3-dihydroxybenzoate-AMP ligase"/>
    <property type="match status" value="1"/>
</dbReference>
<evidence type="ECO:0000256" key="1">
    <source>
        <dbReference type="ARBA" id="ARBA00006432"/>
    </source>
</evidence>
<dbReference type="Pfam" id="PF13193">
    <property type="entry name" value="AMP-binding_C"/>
    <property type="match status" value="1"/>
</dbReference>
<evidence type="ECO:0000259" key="4">
    <source>
        <dbReference type="Pfam" id="PF13193"/>
    </source>
</evidence>
<dbReference type="EMBL" id="CP041765">
    <property type="protein sequence ID" value="QDQ96605.1"/>
    <property type="molecule type" value="Genomic_DNA"/>
</dbReference>
<organism evidence="5 6">
    <name type="scientific">Tomitella fengzijianii</name>
    <dbReference type="NCBI Taxonomy" id="2597660"/>
    <lineage>
        <taxon>Bacteria</taxon>
        <taxon>Bacillati</taxon>
        <taxon>Actinomycetota</taxon>
        <taxon>Actinomycetes</taxon>
        <taxon>Mycobacteriales</taxon>
        <taxon>Tomitella</taxon>
    </lineage>
</organism>
<evidence type="ECO:0000313" key="5">
    <source>
        <dbReference type="EMBL" id="QDQ96605.1"/>
    </source>
</evidence>
<dbReference type="Gene3D" id="3.30.300.30">
    <property type="match status" value="1"/>
</dbReference>
<dbReference type="InterPro" id="IPR042099">
    <property type="entry name" value="ANL_N_sf"/>
</dbReference>
<reference evidence="5 6" key="2">
    <citation type="submission" date="2019-07" db="EMBL/GenBank/DDBJ databases">
        <authorList>
            <person name="Huang Y."/>
        </authorList>
    </citation>
    <scope>NUCLEOTIDE SEQUENCE [LARGE SCALE GENOMIC DNA]</scope>
    <source>
        <strain evidence="5 6">HY188</strain>
    </source>
</reference>
<dbReference type="InterPro" id="IPR045851">
    <property type="entry name" value="AMP-bd_C_sf"/>
</dbReference>
<feature type="domain" description="AMP-binding enzyme C-terminal" evidence="4">
    <location>
        <begin position="447"/>
        <end position="523"/>
    </location>
</feature>
<dbReference type="PANTHER" id="PTHR43767">
    <property type="entry name" value="LONG-CHAIN-FATTY-ACID--COA LIGASE"/>
    <property type="match status" value="1"/>
</dbReference>
<keyword evidence="2 5" id="KW-0436">Ligase</keyword>
<keyword evidence="6" id="KW-1185">Reference proteome</keyword>
<dbReference type="AlphaFoldDB" id="A0A516X0K5"/>
<feature type="domain" description="AMP-dependent synthetase/ligase" evidence="3">
    <location>
        <begin position="30"/>
        <end position="397"/>
    </location>
</feature>
<protein>
    <submittedName>
        <fullName evidence="5">Long-chain-fatty-acid--CoA ligase</fullName>
    </submittedName>
</protein>
<proteinExistence type="inferred from homology"/>
<dbReference type="NCBIfam" id="NF005857">
    <property type="entry name" value="PRK07786.1"/>
    <property type="match status" value="1"/>
</dbReference>
<comment type="similarity">
    <text evidence="1">Belongs to the ATP-dependent AMP-binding enzyme family.</text>
</comment>
<name>A0A516X0K5_9ACTN</name>
<sequence length="539" mass="57211">MAADVSGAGAAAAPQRFTRNTWNNWVAGHAVMRPNAEAFRHRGTSTTWALLHARAEAMASALSRRGIVQGDRVLLLTLNRTEFFEAVLAVNALGAIAVPVNFRLTPPECAYIAENCGARAVVTEPTLEPLVTALRGLVPSLALAVTMAPDGADGSAGAGAADGFEGFEELIEEQGEPYAPRDVPEDSPSLILYTSGTTGRPKGAVLTYANMAAQSFTCIRALQMGLDSVGLLAAPTFHVAALGSIAPALQLGTTTVIHPLGAFSPADVLDTWERERITSTFMVPVQWQAVCADPTVKDRDLALRTISWGAAPASDTVLKAMAETFPDALNVAVFGQTEMSPITCVLDGADALRKLGSVGRVIPTIQARIVDDEMNDVPPGEVGEIVYRGPTLMQGYWNDRAATDAAFDGGWFHSGDLVRADEEGFIFVVDRKKDMIISGGENIYCAEVENVLYGHPCIREAAVIGRPDPKWGEVPVAVVALEGDGPDLDAQSLAEWLGDRLARYKHPHEVVVVDALPRNASGKVVKGELRKNAPAAKTG</sequence>
<gene>
    <name evidence="5" type="ORF">FO059_03705</name>
</gene>
<dbReference type="Gene3D" id="3.40.50.12780">
    <property type="entry name" value="N-terminal domain of ligase-like"/>
    <property type="match status" value="1"/>
</dbReference>
<evidence type="ECO:0000313" key="6">
    <source>
        <dbReference type="Proteomes" id="UP000317344"/>
    </source>
</evidence>
<dbReference type="PROSITE" id="PS00455">
    <property type="entry name" value="AMP_BINDING"/>
    <property type="match status" value="1"/>
</dbReference>
<dbReference type="InterPro" id="IPR020845">
    <property type="entry name" value="AMP-binding_CS"/>
</dbReference>
<dbReference type="NCBIfam" id="NF004837">
    <property type="entry name" value="PRK06187.1"/>
    <property type="match status" value="1"/>
</dbReference>
<dbReference type="Pfam" id="PF00501">
    <property type="entry name" value="AMP-binding"/>
    <property type="match status" value="1"/>
</dbReference>
<dbReference type="OrthoDB" id="9803968at2"/>
<reference evidence="5 6" key="1">
    <citation type="submission" date="2019-07" db="EMBL/GenBank/DDBJ databases">
        <title>Tomitella cavernea sp. nov., an actinomycete isolated from soil.</title>
        <authorList>
            <person name="Cheng J."/>
        </authorList>
    </citation>
    <scope>NUCLEOTIDE SEQUENCE [LARGE SCALE GENOMIC DNA]</scope>
    <source>
        <strain evidence="5 6">HY188</strain>
    </source>
</reference>
<dbReference type="KEGG" id="toy:FO059_03705"/>
<dbReference type="InterPro" id="IPR000873">
    <property type="entry name" value="AMP-dep_synth/lig_dom"/>
</dbReference>
<dbReference type="GO" id="GO:0016878">
    <property type="term" value="F:acid-thiol ligase activity"/>
    <property type="evidence" value="ECO:0007669"/>
    <property type="project" value="UniProtKB-ARBA"/>
</dbReference>
<evidence type="ECO:0000256" key="2">
    <source>
        <dbReference type="ARBA" id="ARBA00022598"/>
    </source>
</evidence>
<dbReference type="PANTHER" id="PTHR43767:SF1">
    <property type="entry name" value="NONRIBOSOMAL PEPTIDE SYNTHASE PES1 (EUROFUNG)-RELATED"/>
    <property type="match status" value="1"/>
</dbReference>
<dbReference type="CDD" id="cd17631">
    <property type="entry name" value="FACL_FadD13-like"/>
    <property type="match status" value="1"/>
</dbReference>
<dbReference type="SUPFAM" id="SSF56801">
    <property type="entry name" value="Acetyl-CoA synthetase-like"/>
    <property type="match status" value="1"/>
</dbReference>
<evidence type="ECO:0000259" key="3">
    <source>
        <dbReference type="Pfam" id="PF00501"/>
    </source>
</evidence>
<dbReference type="InterPro" id="IPR050237">
    <property type="entry name" value="ATP-dep_AMP-bd_enzyme"/>
</dbReference>
<dbReference type="InterPro" id="IPR025110">
    <property type="entry name" value="AMP-bd_C"/>
</dbReference>